<proteinExistence type="predicted"/>
<keyword evidence="3" id="KW-1185">Reference proteome</keyword>
<dbReference type="Proteomes" id="UP000445696">
    <property type="component" value="Unassembled WGS sequence"/>
</dbReference>
<comment type="caution">
    <text evidence="2">The sequence shown here is derived from an EMBL/GenBank/DDBJ whole genome shotgun (WGS) entry which is preliminary data.</text>
</comment>
<dbReference type="AlphaFoldDB" id="A0A845MKD6"/>
<name>A0A845MKD6_9PROT</name>
<feature type="region of interest" description="Disordered" evidence="1">
    <location>
        <begin position="256"/>
        <end position="278"/>
    </location>
</feature>
<organism evidence="2 3">
    <name type="scientific">Sneathiella chungangensis</name>
    <dbReference type="NCBI Taxonomy" id="1418234"/>
    <lineage>
        <taxon>Bacteria</taxon>
        <taxon>Pseudomonadati</taxon>
        <taxon>Pseudomonadota</taxon>
        <taxon>Alphaproteobacteria</taxon>
        <taxon>Sneathiellales</taxon>
        <taxon>Sneathiellaceae</taxon>
        <taxon>Sneathiella</taxon>
    </lineage>
</organism>
<gene>
    <name evidence="2" type="ORF">GQF03_17305</name>
</gene>
<evidence type="ECO:0000313" key="2">
    <source>
        <dbReference type="EMBL" id="MZR24095.1"/>
    </source>
</evidence>
<dbReference type="RefSeq" id="WP_161340553.1">
    <property type="nucleotide sequence ID" value="NZ_JBHSDG010000003.1"/>
</dbReference>
<accession>A0A845MKD6</accession>
<reference evidence="2 3" key="1">
    <citation type="journal article" date="2014" name="Int. J. Syst. Evol. Microbiol.">
        <title>Sneathiella chungangensis sp. nov., isolated from a marine sand, and emended description of the genus Sneathiella.</title>
        <authorList>
            <person name="Siamphan C."/>
            <person name="Kim H."/>
            <person name="Lee J.S."/>
            <person name="Kim W."/>
        </authorList>
    </citation>
    <scope>NUCLEOTIDE SEQUENCE [LARGE SCALE GENOMIC DNA]</scope>
    <source>
        <strain evidence="2 3">KCTC 32476</strain>
    </source>
</reference>
<dbReference type="OrthoDB" id="5769175at2"/>
<evidence type="ECO:0000256" key="1">
    <source>
        <dbReference type="SAM" id="MobiDB-lite"/>
    </source>
</evidence>
<protein>
    <submittedName>
        <fullName evidence="2">Uncharacterized protein</fullName>
    </submittedName>
</protein>
<sequence length="278" mass="28756">MLSNTVTHDPYAYLNRALPNDPVAMYVPKERVNADGEMIASEDGFGEDGFGFDDFLDIINPLQHIPGVSSIYREITGDELSPGARMIGGTIYGGGIGFVASLLNSAVEQATGLDIGGNVIALFSGGEGDTTEGAMIAATPADAKPEDATAATTPLATGTAAPGAVAPVVTAPLAAPVPRAEPRTTTIDDELAATPIGLEWKGDKPAILQQLQQAKTQDLSEEQLHAIFRSFRADPPAASEPAVNAGTASAAYQKTATAMEQARPAAPSRIDLFDKPAP</sequence>
<evidence type="ECO:0000313" key="3">
    <source>
        <dbReference type="Proteomes" id="UP000445696"/>
    </source>
</evidence>
<dbReference type="EMBL" id="WTVA01000015">
    <property type="protein sequence ID" value="MZR24095.1"/>
    <property type="molecule type" value="Genomic_DNA"/>
</dbReference>